<keyword evidence="2" id="KW-1185">Reference proteome</keyword>
<organism evidence="1 2">
    <name type="scientific">Penicillium solitum</name>
    <dbReference type="NCBI Taxonomy" id="60172"/>
    <lineage>
        <taxon>Eukaryota</taxon>
        <taxon>Fungi</taxon>
        <taxon>Dikarya</taxon>
        <taxon>Ascomycota</taxon>
        <taxon>Pezizomycotina</taxon>
        <taxon>Eurotiomycetes</taxon>
        <taxon>Eurotiomycetidae</taxon>
        <taxon>Eurotiales</taxon>
        <taxon>Aspergillaceae</taxon>
        <taxon>Penicillium</taxon>
    </lineage>
</organism>
<comment type="caution">
    <text evidence="1">The sequence shown here is derived from an EMBL/GenBank/DDBJ whole genome shotgun (WGS) entry which is preliminary data.</text>
</comment>
<gene>
    <name evidence="1" type="ORF">PENSOL_c039G10334</name>
</gene>
<dbReference type="EMBL" id="MDYO01000039">
    <property type="protein sequence ID" value="OQD92659.1"/>
    <property type="molecule type" value="Genomic_DNA"/>
</dbReference>
<protein>
    <submittedName>
        <fullName evidence="1">Uncharacterized protein</fullName>
    </submittedName>
</protein>
<proteinExistence type="predicted"/>
<dbReference type="AlphaFoldDB" id="A0A1V6QTY6"/>
<evidence type="ECO:0000313" key="2">
    <source>
        <dbReference type="Proteomes" id="UP000191612"/>
    </source>
</evidence>
<dbReference type="Proteomes" id="UP000191612">
    <property type="component" value="Unassembled WGS sequence"/>
</dbReference>
<name>A0A1V6QTY6_9EURO</name>
<reference evidence="2" key="1">
    <citation type="journal article" date="2017" name="Nat. Microbiol.">
        <title>Global analysis of biosynthetic gene clusters reveals vast potential of secondary metabolite production in Penicillium species.</title>
        <authorList>
            <person name="Nielsen J.C."/>
            <person name="Grijseels S."/>
            <person name="Prigent S."/>
            <person name="Ji B."/>
            <person name="Dainat J."/>
            <person name="Nielsen K.F."/>
            <person name="Frisvad J.C."/>
            <person name="Workman M."/>
            <person name="Nielsen J."/>
        </authorList>
    </citation>
    <scope>NUCLEOTIDE SEQUENCE [LARGE SCALE GENOMIC DNA]</scope>
    <source>
        <strain evidence="2">IBT 29525</strain>
    </source>
</reference>
<accession>A0A1V6QTY6</accession>
<sequence>MAQTAVWLDFDRAHTYDKDRITAAEEDLIKEEEAIVMKFKDAIVADDVKGELDETY</sequence>
<evidence type="ECO:0000313" key="1">
    <source>
        <dbReference type="EMBL" id="OQD92659.1"/>
    </source>
</evidence>